<keyword evidence="3" id="KW-1185">Reference proteome</keyword>
<sequence>MVAQFTTIGHSNRSLDHFTRMLREAGVAMVVDVRSFPRSRANPQFNIDDLPGVLAEMQIGYLHCPALGGRRPRQPGVPDDLNAMWRLRSFHNYADYALGGRFAEALDHVLRLGRDRRLALMCSEAVWWRCHRRIITDYLLLNGHAVDHLMDLGQITPASATPGARLTPEGKVIYPQPAPGAQADAPPTDADRKSAPQ</sequence>
<feature type="compositionally biased region" description="Low complexity" evidence="1">
    <location>
        <begin position="179"/>
        <end position="188"/>
    </location>
</feature>
<dbReference type="RefSeq" id="WP_090845000.1">
    <property type="nucleotide sequence ID" value="NZ_FNXG01000001.1"/>
</dbReference>
<organism evidence="2 3">
    <name type="scientific">Paracoccus alkenifer</name>
    <dbReference type="NCBI Taxonomy" id="65735"/>
    <lineage>
        <taxon>Bacteria</taxon>
        <taxon>Pseudomonadati</taxon>
        <taxon>Pseudomonadota</taxon>
        <taxon>Alphaproteobacteria</taxon>
        <taxon>Rhodobacterales</taxon>
        <taxon>Paracoccaceae</taxon>
        <taxon>Paracoccus</taxon>
    </lineage>
</organism>
<accession>A0A1H6JMB9</accession>
<feature type="region of interest" description="Disordered" evidence="1">
    <location>
        <begin position="160"/>
        <end position="197"/>
    </location>
</feature>
<evidence type="ECO:0008006" key="4">
    <source>
        <dbReference type="Google" id="ProtNLM"/>
    </source>
</evidence>
<dbReference type="STRING" id="65735.SAMN04488075_0498"/>
<evidence type="ECO:0000313" key="2">
    <source>
        <dbReference type="EMBL" id="SEH63527.1"/>
    </source>
</evidence>
<dbReference type="PIRSF" id="PIRSF024492">
    <property type="entry name" value="UCP024492"/>
    <property type="match status" value="1"/>
</dbReference>
<evidence type="ECO:0000256" key="1">
    <source>
        <dbReference type="SAM" id="MobiDB-lite"/>
    </source>
</evidence>
<reference evidence="3" key="1">
    <citation type="submission" date="2016-10" db="EMBL/GenBank/DDBJ databases">
        <authorList>
            <person name="Varghese N."/>
            <person name="Submissions S."/>
        </authorList>
    </citation>
    <scope>NUCLEOTIDE SEQUENCE [LARGE SCALE GENOMIC DNA]</scope>
    <source>
        <strain evidence="3">DSM 11593</strain>
    </source>
</reference>
<dbReference type="Proteomes" id="UP000199125">
    <property type="component" value="Unassembled WGS sequence"/>
</dbReference>
<dbReference type="OrthoDB" id="9789109at2"/>
<dbReference type="EMBL" id="FNXG01000001">
    <property type="protein sequence ID" value="SEH63527.1"/>
    <property type="molecule type" value="Genomic_DNA"/>
</dbReference>
<evidence type="ECO:0000313" key="3">
    <source>
        <dbReference type="Proteomes" id="UP000199125"/>
    </source>
</evidence>
<protein>
    <recommendedName>
        <fullName evidence="4">DUF488 domain-containing protein</fullName>
    </recommendedName>
</protein>
<name>A0A1H6JMB9_9RHOB</name>
<dbReference type="InterPro" id="IPR014519">
    <property type="entry name" value="UCP024492"/>
</dbReference>
<dbReference type="Pfam" id="PF04343">
    <property type="entry name" value="DUF488"/>
    <property type="match status" value="1"/>
</dbReference>
<dbReference type="AlphaFoldDB" id="A0A1H6JMB9"/>
<gene>
    <name evidence="2" type="ORF">SAMN04488075_0498</name>
</gene>
<proteinExistence type="predicted"/>
<dbReference type="PANTHER" id="PTHR39337">
    <property type="entry name" value="BLR5642 PROTEIN"/>
    <property type="match status" value="1"/>
</dbReference>
<dbReference type="InterPro" id="IPR007438">
    <property type="entry name" value="DUF488"/>
</dbReference>
<dbReference type="PANTHER" id="PTHR39337:SF1">
    <property type="entry name" value="BLR5642 PROTEIN"/>
    <property type="match status" value="1"/>
</dbReference>